<evidence type="ECO:0000313" key="2">
    <source>
        <dbReference type="Proteomes" id="UP000298416"/>
    </source>
</evidence>
<dbReference type="PANTHER" id="PTHR36401:SF1">
    <property type="entry name" value="NADH DEHYDROGENASE [UBIQUINONE] 1 BETA SUBCOMPLEX SUBUNIT 8, MITOCHONDRIAL"/>
    <property type="match status" value="1"/>
</dbReference>
<comment type="caution">
    <text evidence="1">The sequence shown here is derived from an EMBL/GenBank/DDBJ whole genome shotgun (WGS) entry which is preliminary data.</text>
</comment>
<protein>
    <submittedName>
        <fullName evidence="1">Uncharacterized protein</fullName>
    </submittedName>
</protein>
<dbReference type="InterPro" id="IPR038863">
    <property type="entry name" value="Put_Complex_I_su8"/>
</dbReference>
<keyword evidence="2" id="KW-1185">Reference proteome</keyword>
<accession>A0A8X8XKX5</accession>
<organism evidence="1">
    <name type="scientific">Salvia splendens</name>
    <name type="common">Scarlet sage</name>
    <dbReference type="NCBI Taxonomy" id="180675"/>
    <lineage>
        <taxon>Eukaryota</taxon>
        <taxon>Viridiplantae</taxon>
        <taxon>Streptophyta</taxon>
        <taxon>Embryophyta</taxon>
        <taxon>Tracheophyta</taxon>
        <taxon>Spermatophyta</taxon>
        <taxon>Magnoliopsida</taxon>
        <taxon>eudicotyledons</taxon>
        <taxon>Gunneridae</taxon>
        <taxon>Pentapetalae</taxon>
        <taxon>asterids</taxon>
        <taxon>lamiids</taxon>
        <taxon>Lamiales</taxon>
        <taxon>Lamiaceae</taxon>
        <taxon>Nepetoideae</taxon>
        <taxon>Mentheae</taxon>
        <taxon>Salviinae</taxon>
        <taxon>Salvia</taxon>
        <taxon>Salvia subgen. Calosphace</taxon>
        <taxon>core Calosphace</taxon>
    </lineage>
</organism>
<dbReference type="PANTHER" id="PTHR36401">
    <property type="entry name" value="NADH DEHYDROGENASE [UBIQUINONE] 1 BETA SUBCOMPLEX SUBUNIT 8, MITOCHONDRIAL"/>
    <property type="match status" value="1"/>
</dbReference>
<reference evidence="1" key="2">
    <citation type="submission" date="2020-08" db="EMBL/GenBank/DDBJ databases">
        <title>Plant Genome Project.</title>
        <authorList>
            <person name="Zhang R.-G."/>
        </authorList>
    </citation>
    <scope>NUCLEOTIDE SEQUENCE</scope>
    <source>
        <strain evidence="1">Huo1</strain>
        <tissue evidence="1">Leaf</tissue>
    </source>
</reference>
<dbReference type="InterPro" id="IPR043502">
    <property type="entry name" value="DNA/RNA_pol_sf"/>
</dbReference>
<sequence>MKNFNNEATAGPFLCTFGIKGKRGLKKLLEKEMWWYYDQFGAGALSEEQMPHFGARVGFRSKSLKNEKVVEKVASGMPLRRAVMMLDALEQAASSQLYNVLSTLTDAKRLEEGCGFKNGVVKASADWGAVWKKVEAAGAIVELDWSKFDRERPAEDIAFIIDVVISCFEARDERGKRLLEAYKLMMTKAVIERVVVLDDGGVFTIDAGIPPSGFKTMCAGDDNLTIFSHEDFIIHRGSYHVTRLQACFPPGTNMKEGTSKLMHMVRWDEFDGELIIDEAAGRSHRWEYNFKGKPKFLSNFWLIDGQPIRPTHDNLEKLLWPEGIHDSLDVYGAAVMAMVVDNPWNHHCVNHMLMRYVIIQQLRRIDLIKGATHDVMIMCGLREAGGGGEVPFPMVAPWRRGNVHCRMEDYPEVAIYINEFSAFFRGVTTLYSRMPTGGIDAWAFMNIIRGESHVGEGQYGNDLIEWLKFLSKKYLRNLRGFRDRPAPVEPSEGDEQAFLSGFEVYRDLLLRRRLRTPMEFGAFLSRSPRNLLEMQLPVNDELVWHNGTPFPEPCIDRIADAVGKIVNIDYLQLKTTLRSVLENDPELGVLMLS</sequence>
<dbReference type="SUPFAM" id="SSF56672">
    <property type="entry name" value="DNA/RNA polymerases"/>
    <property type="match status" value="1"/>
</dbReference>
<reference evidence="1" key="1">
    <citation type="submission" date="2018-01" db="EMBL/GenBank/DDBJ databases">
        <authorList>
            <person name="Mao J.F."/>
        </authorList>
    </citation>
    <scope>NUCLEOTIDE SEQUENCE</scope>
    <source>
        <strain evidence="1">Huo1</strain>
        <tissue evidence="1">Leaf</tissue>
    </source>
</reference>
<dbReference type="EMBL" id="PNBA02000008">
    <property type="protein sequence ID" value="KAG6415583.1"/>
    <property type="molecule type" value="Genomic_DNA"/>
</dbReference>
<proteinExistence type="predicted"/>
<gene>
    <name evidence="1" type="ORF">SASPL_122996</name>
</gene>
<dbReference type="Proteomes" id="UP000298416">
    <property type="component" value="Unassembled WGS sequence"/>
</dbReference>
<evidence type="ECO:0000313" key="1">
    <source>
        <dbReference type="EMBL" id="KAG6415583.1"/>
    </source>
</evidence>
<dbReference type="AlphaFoldDB" id="A0A8X8XKX5"/>
<name>A0A8X8XKX5_SALSN</name>